<dbReference type="PANTHER" id="PTHR21026:SF2">
    <property type="entry name" value="LARGE RIBOSOMAL SUBUNIT PROTEIN BL32M"/>
    <property type="match status" value="1"/>
</dbReference>
<accession>A0A1B7NC12</accession>
<keyword evidence="3" id="KW-0809">Transit peptide</keyword>
<evidence type="ECO:0000313" key="10">
    <source>
        <dbReference type="Proteomes" id="UP000092154"/>
    </source>
</evidence>
<dbReference type="OrthoDB" id="2014905at2759"/>
<dbReference type="GO" id="GO:0006412">
    <property type="term" value="P:translation"/>
    <property type="evidence" value="ECO:0007669"/>
    <property type="project" value="InterPro"/>
</dbReference>
<dbReference type="GO" id="GO:0003735">
    <property type="term" value="F:structural constituent of ribosome"/>
    <property type="evidence" value="ECO:0007669"/>
    <property type="project" value="InterPro"/>
</dbReference>
<evidence type="ECO:0000256" key="8">
    <source>
        <dbReference type="SAM" id="MobiDB-lite"/>
    </source>
</evidence>
<dbReference type="EMBL" id="KV448158">
    <property type="protein sequence ID" value="OAX42376.1"/>
    <property type="molecule type" value="Genomic_DNA"/>
</dbReference>
<dbReference type="GO" id="GO:0005762">
    <property type="term" value="C:mitochondrial large ribosomal subunit"/>
    <property type="evidence" value="ECO:0007669"/>
    <property type="project" value="TreeGrafter"/>
</dbReference>
<evidence type="ECO:0000256" key="2">
    <source>
        <dbReference type="ARBA" id="ARBA00008560"/>
    </source>
</evidence>
<protein>
    <recommendedName>
        <fullName evidence="7">Large ribosomal subunit protein bL32m</fullName>
    </recommendedName>
</protein>
<organism evidence="9 10">
    <name type="scientific">Rhizopogon vinicolor AM-OR11-026</name>
    <dbReference type="NCBI Taxonomy" id="1314800"/>
    <lineage>
        <taxon>Eukaryota</taxon>
        <taxon>Fungi</taxon>
        <taxon>Dikarya</taxon>
        <taxon>Basidiomycota</taxon>
        <taxon>Agaricomycotina</taxon>
        <taxon>Agaricomycetes</taxon>
        <taxon>Agaricomycetidae</taxon>
        <taxon>Boletales</taxon>
        <taxon>Suillineae</taxon>
        <taxon>Rhizopogonaceae</taxon>
        <taxon>Rhizopogon</taxon>
    </lineage>
</organism>
<keyword evidence="6" id="KW-0687">Ribonucleoprotein</keyword>
<sequence>MASLALHQTRSFISTLRLSWARLPIATFLDANLELQQKPFRWTLPGLQSLLELLPPIVLAVPKSKISHSRKAMRSANKGLKDKRNIVNCPACGEPKLAHHACRTCYASIVSRFKLEAKKLATDTKKRVGGGSWSTRRAPLMIEGPKDS</sequence>
<evidence type="ECO:0000256" key="6">
    <source>
        <dbReference type="ARBA" id="ARBA00023274"/>
    </source>
</evidence>
<evidence type="ECO:0000256" key="7">
    <source>
        <dbReference type="ARBA" id="ARBA00039935"/>
    </source>
</evidence>
<dbReference type="PANTHER" id="PTHR21026">
    <property type="entry name" value="39S RIBOSOMAL PROTEIN L32, MITOCHONDRIAL"/>
    <property type="match status" value="1"/>
</dbReference>
<dbReference type="InParanoid" id="A0A1B7NC12"/>
<feature type="region of interest" description="Disordered" evidence="8">
    <location>
        <begin position="126"/>
        <end position="148"/>
    </location>
</feature>
<evidence type="ECO:0000256" key="5">
    <source>
        <dbReference type="ARBA" id="ARBA00023128"/>
    </source>
</evidence>
<keyword evidence="4" id="KW-0689">Ribosomal protein</keyword>
<comment type="similarity">
    <text evidence="2">Belongs to the bacterial ribosomal protein bL32 family.</text>
</comment>
<gene>
    <name evidence="9" type="ORF">K503DRAFT_362282</name>
</gene>
<evidence type="ECO:0000256" key="3">
    <source>
        <dbReference type="ARBA" id="ARBA00022946"/>
    </source>
</evidence>
<proteinExistence type="inferred from homology"/>
<name>A0A1B7NC12_9AGAM</name>
<reference evidence="9 10" key="1">
    <citation type="submission" date="2016-06" db="EMBL/GenBank/DDBJ databases">
        <title>Comparative genomics of the ectomycorrhizal sister species Rhizopogon vinicolor and Rhizopogon vesiculosus (Basidiomycota: Boletales) reveals a divergence of the mating type B locus.</title>
        <authorList>
            <consortium name="DOE Joint Genome Institute"/>
            <person name="Mujic A.B."/>
            <person name="Kuo A."/>
            <person name="Tritt A."/>
            <person name="Lipzen A."/>
            <person name="Chen C."/>
            <person name="Johnson J."/>
            <person name="Sharma A."/>
            <person name="Barry K."/>
            <person name="Grigoriev I.V."/>
            <person name="Spatafora J.W."/>
        </authorList>
    </citation>
    <scope>NUCLEOTIDE SEQUENCE [LARGE SCALE GENOMIC DNA]</scope>
    <source>
        <strain evidence="9 10">AM-OR11-026</strain>
    </source>
</reference>
<evidence type="ECO:0000256" key="4">
    <source>
        <dbReference type="ARBA" id="ARBA00022980"/>
    </source>
</evidence>
<keyword evidence="5" id="KW-0496">Mitochondrion</keyword>
<dbReference type="Proteomes" id="UP000092154">
    <property type="component" value="Unassembled WGS sequence"/>
</dbReference>
<dbReference type="InterPro" id="IPR051991">
    <property type="entry name" value="Mitoribosomal_protein_bL32"/>
</dbReference>
<dbReference type="HAMAP" id="MF_00340">
    <property type="entry name" value="Ribosomal_bL32"/>
    <property type="match status" value="1"/>
</dbReference>
<dbReference type="SUPFAM" id="SSF57829">
    <property type="entry name" value="Zn-binding ribosomal proteins"/>
    <property type="match status" value="1"/>
</dbReference>
<dbReference type="STRING" id="1314800.A0A1B7NC12"/>
<dbReference type="AlphaFoldDB" id="A0A1B7NC12"/>
<evidence type="ECO:0000256" key="1">
    <source>
        <dbReference type="ARBA" id="ARBA00004173"/>
    </source>
</evidence>
<dbReference type="InterPro" id="IPR002677">
    <property type="entry name" value="Ribosomal_bL32"/>
</dbReference>
<dbReference type="NCBIfam" id="TIGR01031">
    <property type="entry name" value="rpmF_bact"/>
    <property type="match status" value="1"/>
</dbReference>
<dbReference type="InterPro" id="IPR011332">
    <property type="entry name" value="Ribosomal_zn-bd"/>
</dbReference>
<evidence type="ECO:0000313" key="9">
    <source>
        <dbReference type="EMBL" id="OAX42376.1"/>
    </source>
</evidence>
<comment type="subcellular location">
    <subcellularLocation>
        <location evidence="1">Mitochondrion</location>
    </subcellularLocation>
</comment>
<keyword evidence="10" id="KW-1185">Reference proteome</keyword>
<dbReference type="Pfam" id="PF01783">
    <property type="entry name" value="Ribosomal_L32p"/>
    <property type="match status" value="1"/>
</dbReference>